<reference evidence="8 9" key="2">
    <citation type="submission" date="2016-08" db="EMBL/GenBank/DDBJ databases">
        <title>Pervasive Adenine N6-methylation of Active Genes in Fungi.</title>
        <authorList>
            <consortium name="DOE Joint Genome Institute"/>
            <person name="Mondo S.J."/>
            <person name="Dannebaum R.O."/>
            <person name="Kuo R.C."/>
            <person name="Labutti K."/>
            <person name="Haridas S."/>
            <person name="Kuo A."/>
            <person name="Salamov A."/>
            <person name="Ahrendt S.R."/>
            <person name="Lipzen A."/>
            <person name="Sullivan W."/>
            <person name="Andreopoulos W.B."/>
            <person name="Clum A."/>
            <person name="Lindquist E."/>
            <person name="Daum C."/>
            <person name="Ramamoorthy G.K."/>
            <person name="Gryganskyi A."/>
            <person name="Culley D."/>
            <person name="Magnuson J.K."/>
            <person name="James T.Y."/>
            <person name="O'Malley M.A."/>
            <person name="Stajich J.E."/>
            <person name="Spatafora J.W."/>
            <person name="Visel A."/>
            <person name="Grigoriev I.V."/>
        </authorList>
    </citation>
    <scope>NUCLEOTIDE SEQUENCE [LARGE SCALE GENOMIC DNA]</scope>
    <source>
        <strain evidence="9">finn</strain>
    </source>
</reference>
<keyword evidence="9" id="KW-1185">Reference proteome</keyword>
<evidence type="ECO:0000256" key="1">
    <source>
        <dbReference type="ARBA" id="ARBA00005641"/>
    </source>
</evidence>
<accession>A0A1Y1V7N4</accession>
<dbReference type="GO" id="GO:0005576">
    <property type="term" value="C:extracellular region"/>
    <property type="evidence" value="ECO:0007669"/>
    <property type="project" value="TreeGrafter"/>
</dbReference>
<dbReference type="GO" id="GO:0009251">
    <property type="term" value="P:glucan catabolic process"/>
    <property type="evidence" value="ECO:0007669"/>
    <property type="project" value="TreeGrafter"/>
</dbReference>
<dbReference type="PANTHER" id="PTHR31297:SF17">
    <property type="entry name" value="ENDOGLUCANASE"/>
    <property type="match status" value="1"/>
</dbReference>
<evidence type="ECO:0000313" key="8">
    <source>
        <dbReference type="EMBL" id="ORX49028.1"/>
    </source>
</evidence>
<dbReference type="STRING" id="1754191.A0A1Y1V7N4"/>
<dbReference type="InterPro" id="IPR018087">
    <property type="entry name" value="Glyco_hydro_5_CS"/>
</dbReference>
<keyword evidence="3 5" id="KW-0378">Hydrolase</keyword>
<dbReference type="InterPro" id="IPR017853">
    <property type="entry name" value="GH"/>
</dbReference>
<dbReference type="GO" id="GO:0008422">
    <property type="term" value="F:beta-glucosidase activity"/>
    <property type="evidence" value="ECO:0007669"/>
    <property type="project" value="TreeGrafter"/>
</dbReference>
<dbReference type="PANTHER" id="PTHR31297">
    <property type="entry name" value="GLUCAN ENDO-1,6-BETA-GLUCOSIDASE B"/>
    <property type="match status" value="1"/>
</dbReference>
<evidence type="ECO:0000256" key="5">
    <source>
        <dbReference type="RuleBase" id="RU361153"/>
    </source>
</evidence>
<dbReference type="GO" id="GO:0009986">
    <property type="term" value="C:cell surface"/>
    <property type="evidence" value="ECO:0007669"/>
    <property type="project" value="TreeGrafter"/>
</dbReference>
<dbReference type="OrthoDB" id="412536at2759"/>
<evidence type="ECO:0000259" key="7">
    <source>
        <dbReference type="Pfam" id="PF00150"/>
    </source>
</evidence>
<gene>
    <name evidence="8" type="ORF">BCR36DRAFT_584131</name>
</gene>
<feature type="domain" description="Glycoside hydrolase family 5" evidence="7">
    <location>
        <begin position="53"/>
        <end position="332"/>
    </location>
</feature>
<keyword evidence="4 5" id="KW-0326">Glycosidase</keyword>
<proteinExistence type="inferred from homology"/>
<dbReference type="AlphaFoldDB" id="A0A1Y1V7N4"/>
<feature type="signal peptide" evidence="6">
    <location>
        <begin position="1"/>
        <end position="19"/>
    </location>
</feature>
<comment type="similarity">
    <text evidence="1 5">Belongs to the glycosyl hydrolase 5 (cellulase A) family.</text>
</comment>
<dbReference type="Gene3D" id="3.20.20.80">
    <property type="entry name" value="Glycosidases"/>
    <property type="match status" value="1"/>
</dbReference>
<name>A0A1Y1V7N4_9FUNG</name>
<evidence type="ECO:0000256" key="3">
    <source>
        <dbReference type="ARBA" id="ARBA00022801"/>
    </source>
</evidence>
<dbReference type="Pfam" id="PF00150">
    <property type="entry name" value="Cellulase"/>
    <property type="match status" value="1"/>
</dbReference>
<protein>
    <submittedName>
        <fullName evidence="8">Cellulase-domain-containing protein</fullName>
    </submittedName>
</protein>
<keyword evidence="2 6" id="KW-0732">Signal</keyword>
<dbReference type="PROSITE" id="PS00659">
    <property type="entry name" value="GLYCOSYL_HYDROL_F5"/>
    <property type="match status" value="1"/>
</dbReference>
<evidence type="ECO:0000256" key="2">
    <source>
        <dbReference type="ARBA" id="ARBA00022729"/>
    </source>
</evidence>
<reference evidence="8 9" key="1">
    <citation type="submission" date="2016-08" db="EMBL/GenBank/DDBJ databases">
        <title>Genomes of anaerobic fungi encode conserved fungal cellulosomes for biomass hydrolysis.</title>
        <authorList>
            <consortium name="DOE Joint Genome Institute"/>
            <person name="Haitjema C.H."/>
            <person name="Gilmore S.P."/>
            <person name="Henske J.K."/>
            <person name="Solomon K.V."/>
            <person name="De Groot R."/>
            <person name="Kuo A."/>
            <person name="Mondo S.J."/>
            <person name="Salamov A.A."/>
            <person name="Labutti K."/>
            <person name="Zhao Z."/>
            <person name="Chiniquy J."/>
            <person name="Barry K."/>
            <person name="Brewer H.M."/>
            <person name="Purvine S.O."/>
            <person name="Wright A.T."/>
            <person name="Boxma B."/>
            <person name="Van Alen T."/>
            <person name="Hackstein J.H."/>
            <person name="Baker S.E."/>
            <person name="Grigoriev I.V."/>
            <person name="O'Malley M.A."/>
        </authorList>
    </citation>
    <scope>NUCLEOTIDE SEQUENCE [LARGE SCALE GENOMIC DNA]</scope>
    <source>
        <strain evidence="9">finn</strain>
    </source>
</reference>
<evidence type="ECO:0000256" key="6">
    <source>
        <dbReference type="SAM" id="SignalP"/>
    </source>
</evidence>
<dbReference type="InterPro" id="IPR001547">
    <property type="entry name" value="Glyco_hydro_5"/>
</dbReference>
<organism evidence="8 9">
    <name type="scientific">Piromyces finnis</name>
    <dbReference type="NCBI Taxonomy" id="1754191"/>
    <lineage>
        <taxon>Eukaryota</taxon>
        <taxon>Fungi</taxon>
        <taxon>Fungi incertae sedis</taxon>
        <taxon>Chytridiomycota</taxon>
        <taxon>Chytridiomycota incertae sedis</taxon>
        <taxon>Neocallimastigomycetes</taxon>
        <taxon>Neocallimastigales</taxon>
        <taxon>Neocallimastigaceae</taxon>
        <taxon>Piromyces</taxon>
    </lineage>
</organism>
<feature type="chain" id="PRO_5011006380" evidence="6">
    <location>
        <begin position="20"/>
        <end position="488"/>
    </location>
</feature>
<dbReference type="SUPFAM" id="SSF51445">
    <property type="entry name" value="(Trans)glycosidases"/>
    <property type="match status" value="1"/>
</dbReference>
<comment type="caution">
    <text evidence="8">The sequence shown here is derived from an EMBL/GenBank/DDBJ whole genome shotgun (WGS) entry which is preliminary data.</text>
</comment>
<sequence length="488" mass="54556">MKFISACALIALAFASTKAMRDIPSNELVKEIKIGWNLGNTLDAHCLDSLDYEADQTASETCWGNVRTTPELFQKLHSLGFNIFRIPTTWTGHFGEGPDYKIDEAWMKRVHEVVDYALNTGSFAILNIHHENWNYAFADNLEPAKEILEALWKQIAIEFADYDEHLIFEGMNEPRKVGDAVEWTGGDEEGWDFVNELDNLFYTTVRATGGNNAIRHLMLPPYAAGAYGGAPEHLIYPQNDDKVIVSVHAYSPYNFALNNGEGAVTTFDDGSEIDGTMSEISKVFISNNVPVILGEFGAMNRHNEDERAKWAEYYIKSAKALGIPCVLWDNGIFEGEGERFAIIDRSQLKVAYPKLLTGLMKGLGYTDYQVAESDILEMVEEPTVSDEPILPEPTFEPSITEPTPVDPFIPEPSTTVEQINPEPTNPAQNDATIIDPSYFTCAEKDWQCKYKKSTLCLSQAFKCWITGNGSNAETCKKISADCSKIWTM</sequence>
<evidence type="ECO:0000256" key="4">
    <source>
        <dbReference type="ARBA" id="ARBA00023295"/>
    </source>
</evidence>
<dbReference type="Proteomes" id="UP000193719">
    <property type="component" value="Unassembled WGS sequence"/>
</dbReference>
<dbReference type="EMBL" id="MCFH01000025">
    <property type="protein sequence ID" value="ORX49028.1"/>
    <property type="molecule type" value="Genomic_DNA"/>
</dbReference>
<dbReference type="InterPro" id="IPR050386">
    <property type="entry name" value="Glycosyl_hydrolase_5"/>
</dbReference>
<evidence type="ECO:0000313" key="9">
    <source>
        <dbReference type="Proteomes" id="UP000193719"/>
    </source>
</evidence>